<comment type="subcellular location">
    <subcellularLocation>
        <location evidence="13">Cell membrane</location>
        <topology evidence="13">Multi-pass membrane protein</topology>
    </subcellularLocation>
    <subcellularLocation>
        <location evidence="1">Membrane</location>
        <topology evidence="1">Multi-pass membrane protein</topology>
    </subcellularLocation>
</comment>
<feature type="transmembrane region" description="Helical" evidence="13">
    <location>
        <begin position="314"/>
        <end position="343"/>
    </location>
</feature>
<evidence type="ECO:0000256" key="11">
    <source>
        <dbReference type="ARBA" id="ARBA00023065"/>
    </source>
</evidence>
<dbReference type="InterPro" id="IPR023051">
    <property type="entry name" value="Kup"/>
</dbReference>
<evidence type="ECO:0000256" key="2">
    <source>
        <dbReference type="ARBA" id="ARBA00007019"/>
    </source>
</evidence>
<organism evidence="16 17">
    <name type="scientific">Sphingomonas daechungensis</name>
    <dbReference type="NCBI Taxonomy" id="1176646"/>
    <lineage>
        <taxon>Bacteria</taxon>
        <taxon>Pseudomonadati</taxon>
        <taxon>Pseudomonadota</taxon>
        <taxon>Alphaproteobacteria</taxon>
        <taxon>Sphingomonadales</taxon>
        <taxon>Sphingomonadaceae</taxon>
        <taxon>Sphingomonas</taxon>
    </lineage>
</organism>
<feature type="transmembrane region" description="Helical" evidence="13">
    <location>
        <begin position="166"/>
        <end position="184"/>
    </location>
</feature>
<evidence type="ECO:0000256" key="9">
    <source>
        <dbReference type="ARBA" id="ARBA00022958"/>
    </source>
</evidence>
<keyword evidence="4 13" id="KW-1003">Cell membrane</keyword>
<keyword evidence="10 13" id="KW-1133">Transmembrane helix</keyword>
<feature type="domain" description="K+ potassium transporter C-terminal" evidence="15">
    <location>
        <begin position="500"/>
        <end position="648"/>
    </location>
</feature>
<evidence type="ECO:0000259" key="15">
    <source>
        <dbReference type="Pfam" id="PF22776"/>
    </source>
</evidence>
<feature type="transmembrane region" description="Helical" evidence="13">
    <location>
        <begin position="392"/>
        <end position="415"/>
    </location>
</feature>
<keyword evidence="7 13" id="KW-0812">Transmembrane</keyword>
<dbReference type="Pfam" id="PF02705">
    <property type="entry name" value="K_trans"/>
    <property type="match status" value="1"/>
</dbReference>
<evidence type="ECO:0000256" key="13">
    <source>
        <dbReference type="HAMAP-Rule" id="MF_01522"/>
    </source>
</evidence>
<evidence type="ECO:0000256" key="6">
    <source>
        <dbReference type="ARBA" id="ARBA00022538"/>
    </source>
</evidence>
<protein>
    <recommendedName>
        <fullName evidence="13">Probable potassium transport system protein Kup</fullName>
    </recommendedName>
</protein>
<evidence type="ECO:0000256" key="3">
    <source>
        <dbReference type="ARBA" id="ARBA00022448"/>
    </source>
</evidence>
<feature type="transmembrane region" description="Helical" evidence="13">
    <location>
        <begin position="364"/>
        <end position="386"/>
    </location>
</feature>
<keyword evidence="11 13" id="KW-0406">Ion transport</keyword>
<evidence type="ECO:0000256" key="10">
    <source>
        <dbReference type="ARBA" id="ARBA00022989"/>
    </source>
</evidence>
<reference evidence="16 17" key="1">
    <citation type="submission" date="2020-08" db="EMBL/GenBank/DDBJ databases">
        <title>Genome sequence of Sphingomonas daechungensis KACC 18115T.</title>
        <authorList>
            <person name="Hyun D.-W."/>
            <person name="Bae J.-W."/>
        </authorList>
    </citation>
    <scope>NUCLEOTIDE SEQUENCE [LARGE SCALE GENOMIC DNA]</scope>
    <source>
        <strain evidence="16 17">KACC 18115</strain>
    </source>
</reference>
<feature type="transmembrane region" description="Helical" evidence="13">
    <location>
        <begin position="73"/>
        <end position="96"/>
    </location>
</feature>
<keyword evidence="8 13" id="KW-0769">Symport</keyword>
<evidence type="ECO:0000256" key="1">
    <source>
        <dbReference type="ARBA" id="ARBA00004141"/>
    </source>
</evidence>
<dbReference type="EMBL" id="CP060780">
    <property type="protein sequence ID" value="QNP42670.1"/>
    <property type="molecule type" value="Genomic_DNA"/>
</dbReference>
<feature type="transmembrane region" description="Helical" evidence="13">
    <location>
        <begin position="450"/>
        <end position="468"/>
    </location>
</feature>
<dbReference type="InterPro" id="IPR003855">
    <property type="entry name" value="K+_transporter"/>
</dbReference>
<feature type="transmembrane region" description="Helical" evidence="13">
    <location>
        <begin position="240"/>
        <end position="260"/>
    </location>
</feature>
<evidence type="ECO:0000313" key="17">
    <source>
        <dbReference type="Proteomes" id="UP000516134"/>
    </source>
</evidence>
<evidence type="ECO:0000256" key="8">
    <source>
        <dbReference type="ARBA" id="ARBA00022847"/>
    </source>
</evidence>
<evidence type="ECO:0000256" key="7">
    <source>
        <dbReference type="ARBA" id="ARBA00022692"/>
    </source>
</evidence>
<evidence type="ECO:0000256" key="4">
    <source>
        <dbReference type="ARBA" id="ARBA00022475"/>
    </source>
</evidence>
<accession>A0ABX6SYY8</accession>
<evidence type="ECO:0000256" key="5">
    <source>
        <dbReference type="ARBA" id="ARBA00022519"/>
    </source>
</evidence>
<keyword evidence="9 13" id="KW-0630">Potassium</keyword>
<feature type="transmembrane region" description="Helical" evidence="13">
    <location>
        <begin position="125"/>
        <end position="146"/>
    </location>
</feature>
<dbReference type="PANTHER" id="PTHR30540">
    <property type="entry name" value="OSMOTIC STRESS POTASSIUM TRANSPORTER"/>
    <property type="match status" value="1"/>
</dbReference>
<keyword evidence="17" id="KW-1185">Reference proteome</keyword>
<comment type="function">
    <text evidence="13">Transport of potassium into the cell. Likely operates as a K(+):H(+) symporter.</text>
</comment>
<keyword evidence="3 13" id="KW-0813">Transport</keyword>
<dbReference type="InterPro" id="IPR053952">
    <property type="entry name" value="K_trans_C"/>
</dbReference>
<feature type="transmembrane region" description="Helical" evidence="13">
    <location>
        <begin position="196"/>
        <end position="216"/>
    </location>
</feature>
<feature type="domain" description="K+ potassium transporter integral membrane" evidence="14">
    <location>
        <begin position="38"/>
        <end position="490"/>
    </location>
</feature>
<dbReference type="PANTHER" id="PTHR30540:SF79">
    <property type="entry name" value="LOW AFFINITY POTASSIUM TRANSPORT SYSTEM PROTEIN KUP"/>
    <property type="match status" value="1"/>
</dbReference>
<gene>
    <name evidence="13" type="primary">kup</name>
    <name evidence="16" type="ORF">H9L15_10950</name>
</gene>
<comment type="catalytic activity">
    <reaction evidence="13">
        <text>K(+)(in) + H(+)(in) = K(+)(out) + H(+)(out)</text>
        <dbReference type="Rhea" id="RHEA:28490"/>
        <dbReference type="ChEBI" id="CHEBI:15378"/>
        <dbReference type="ChEBI" id="CHEBI:29103"/>
    </reaction>
</comment>
<sequence>MESLCPQTSPSGMATLTETPAVAPESAHEAQTHSLPMLMLGAIGVVYGDIGTSPLYAMKESFLGAHPLAVDRLHIFGVLSLIFWSLMLIVTMKYVLVAMRADNKGEGGSFALLALISRNLGDKKWASGLVTLGVLATALFYGDAIITPAISVLSAVEGLTVVEASFAPLVVPIAVVILIALFLVQSRGTAKVGLIFGPVVLIYFAALAVLGVTNIAQHPDIIGIVSPTWAVKFFLYDPKLAFLAMGSVFLAVTGAETLYADMGHFGRKAIGVSWLTLVYPCLVLNYMGQGALLLSNPAAAENPFFIMAPEWARLPLVVIATAATIIASQAVISGAFSVTHQAIQLGFLPRLHTTHTSAKAAGQIYIPAVNWTLLVMVVLLVIGFGASTRLAAAYGISVSGTMLITTAMLAVLIFQVWKWNRALAFCTIGLFFAVDAIFFASNITKIADGGWFPLLVASVIFTVLTTWATGRALMRRRLEEDTIPMEVFIKSAASIHRVRGTAVFLSTSPNSVPSALLHNLKHNQVLHERVLILNVKVEDIPHVPQKKRIETHKVGNWFYSVILHYGFMEEVDIPADLANVQTCGEPFNMMSTSFFLGRQKLIATKEHPGMALWRERLFAWMMKSSESAMEFFKLPTNRVIELGSQLRI</sequence>
<evidence type="ECO:0000256" key="12">
    <source>
        <dbReference type="ARBA" id="ARBA00023136"/>
    </source>
</evidence>
<keyword evidence="5" id="KW-0997">Cell inner membrane</keyword>
<keyword evidence="12 13" id="KW-0472">Membrane</keyword>
<name>A0ABX6SYY8_9SPHN</name>
<proteinExistence type="inferred from homology"/>
<dbReference type="Pfam" id="PF22776">
    <property type="entry name" value="K_trans_C"/>
    <property type="match status" value="1"/>
</dbReference>
<feature type="transmembrane region" description="Helical" evidence="13">
    <location>
        <begin position="272"/>
        <end position="294"/>
    </location>
</feature>
<comment type="similarity">
    <text evidence="2 13">Belongs to the HAK/KUP transporter (TC 2.A.72) family.</text>
</comment>
<feature type="transmembrane region" description="Helical" evidence="13">
    <location>
        <begin position="422"/>
        <end position="444"/>
    </location>
</feature>
<dbReference type="HAMAP" id="MF_01522">
    <property type="entry name" value="Kup"/>
    <property type="match status" value="1"/>
</dbReference>
<evidence type="ECO:0000313" key="16">
    <source>
        <dbReference type="EMBL" id="QNP42670.1"/>
    </source>
</evidence>
<dbReference type="Proteomes" id="UP000516134">
    <property type="component" value="Chromosome"/>
</dbReference>
<evidence type="ECO:0000259" key="14">
    <source>
        <dbReference type="Pfam" id="PF02705"/>
    </source>
</evidence>
<dbReference type="InterPro" id="IPR053951">
    <property type="entry name" value="K_trans_N"/>
</dbReference>
<keyword evidence="6 13" id="KW-0633">Potassium transport</keyword>